<reference evidence="9" key="1">
    <citation type="submission" date="2025-08" db="UniProtKB">
        <authorList>
            <consortium name="RefSeq"/>
        </authorList>
    </citation>
    <scope>IDENTIFICATION</scope>
    <source>
        <tissue evidence="9">Whole Larva</tissue>
    </source>
</reference>
<dbReference type="InterPro" id="IPR000387">
    <property type="entry name" value="Tyr_Pase_dom"/>
</dbReference>
<evidence type="ECO:0000256" key="3">
    <source>
        <dbReference type="ARBA" id="ARBA00022801"/>
    </source>
</evidence>
<keyword evidence="8" id="KW-1185">Reference proteome</keyword>
<keyword evidence="4" id="KW-0904">Protein phosphatase</keyword>
<evidence type="ECO:0000256" key="5">
    <source>
        <dbReference type="SAM" id="MobiDB-lite"/>
    </source>
</evidence>
<dbReference type="Proteomes" id="UP000695000">
    <property type="component" value="Unplaced"/>
</dbReference>
<evidence type="ECO:0000256" key="2">
    <source>
        <dbReference type="ARBA" id="ARBA00022553"/>
    </source>
</evidence>
<organism evidence="8 9">
    <name type="scientific">Nicrophorus vespilloides</name>
    <name type="common">Boreal carrion beetle</name>
    <dbReference type="NCBI Taxonomy" id="110193"/>
    <lineage>
        <taxon>Eukaryota</taxon>
        <taxon>Metazoa</taxon>
        <taxon>Ecdysozoa</taxon>
        <taxon>Arthropoda</taxon>
        <taxon>Hexapoda</taxon>
        <taxon>Insecta</taxon>
        <taxon>Pterygota</taxon>
        <taxon>Neoptera</taxon>
        <taxon>Endopterygota</taxon>
        <taxon>Coleoptera</taxon>
        <taxon>Polyphaga</taxon>
        <taxon>Staphyliniformia</taxon>
        <taxon>Silphidae</taxon>
        <taxon>Nicrophorinae</taxon>
        <taxon>Nicrophorus</taxon>
    </lineage>
</organism>
<dbReference type="SUPFAM" id="SSF52799">
    <property type="entry name" value="(Phosphotyrosine protein) phosphatases II"/>
    <property type="match status" value="1"/>
</dbReference>
<feature type="compositionally biased region" description="Polar residues" evidence="5">
    <location>
        <begin position="29"/>
        <end position="45"/>
    </location>
</feature>
<evidence type="ECO:0000256" key="4">
    <source>
        <dbReference type="ARBA" id="ARBA00022912"/>
    </source>
</evidence>
<name>A0ABM1M3U0_NICVS</name>
<feature type="domain" description="Tyrosine specific protein phosphatases" evidence="7">
    <location>
        <begin position="556"/>
        <end position="630"/>
    </location>
</feature>
<feature type="region of interest" description="Disordered" evidence="5">
    <location>
        <begin position="1"/>
        <end position="45"/>
    </location>
</feature>
<accession>A0ABM1M3U0</accession>
<evidence type="ECO:0000313" key="8">
    <source>
        <dbReference type="Proteomes" id="UP000695000"/>
    </source>
</evidence>
<dbReference type="InterPro" id="IPR003595">
    <property type="entry name" value="Tyr_Pase_cat"/>
</dbReference>
<feature type="domain" description="Tyrosine-protein phosphatase" evidence="6">
    <location>
        <begin position="363"/>
        <end position="639"/>
    </location>
</feature>
<dbReference type="PROSITE" id="PS00383">
    <property type="entry name" value="TYR_PHOSPHATASE_1"/>
    <property type="match status" value="1"/>
</dbReference>
<dbReference type="RefSeq" id="XP_017769240.1">
    <property type="nucleotide sequence ID" value="XM_017913751.1"/>
</dbReference>
<dbReference type="InterPro" id="IPR000242">
    <property type="entry name" value="PTP_cat"/>
</dbReference>
<keyword evidence="2" id="KW-0597">Phosphoprotein</keyword>
<dbReference type="PANTHER" id="PTHR46198">
    <property type="entry name" value="PROTEIN-TYROSINE-PHOSPHATASE"/>
    <property type="match status" value="1"/>
</dbReference>
<gene>
    <name evidence="9" type="primary">LOC108557297</name>
</gene>
<dbReference type="PROSITE" id="PS50055">
    <property type="entry name" value="TYR_PHOSPHATASE_PTP"/>
    <property type="match status" value="1"/>
</dbReference>
<sequence>MEKAKQRSVEEVEGSCGSGSSSQQQSSSDRNFPTLNLDPTNTQPVLVIQSPKTPTLSRKLKAISLDSDPKPQTDISRDVYSMPNTPKKQNKKYLTDFDSKTLAPTSNLKRFSSNVSISGSQTLKTLPEIMTLQDFSEPRIEPVRIKAKGLLERRGSNASLTIDLSSSNEKPPPISKLNTAKSISNLNLTSFGGNCDCPSNKKFKNVKEFDRRKSQIHLETCGNCTIYESVPSKANNCKGKLKLCNCICNLKCERKSLSNENLYVPPCNYCQHQTGALGSNQSKICKGNRTARYPHQADLEASQLLSDDFKLHLQNVQYLQTAGSVLTINELKLFCEAQRVPSLHQEFWEVPLNLQEKCIVSGSQSRNRYKGVLPNEHSRVHLSEVQPYIHANYIKGPDYTESSYIATQGPMAHTCEDFWEMIWLTKSNCIVMLTQLIEKGRNKCELYFPLGKSSKNDTEKSFYFLKSIKSQDKFTFDARRVYEEEIIKIEEVNEITFGQYKIKYLSKEDLGDCVLRHFALEKGKHGRKITHFWYPNWQDHKMADSEEVLQLALRVIKFIDNNKNIKRIRKDEKNPLVVHCSAGIGRTGCFLAILNGIQQLRSNFNVDVLAILCSLRLHRGGMVQTAEQYELIHKVLRLYTEHFLQQ</sequence>
<dbReference type="PROSITE" id="PS50056">
    <property type="entry name" value="TYR_PHOSPHATASE_2"/>
    <property type="match status" value="1"/>
</dbReference>
<dbReference type="SMART" id="SM00194">
    <property type="entry name" value="PTPc"/>
    <property type="match status" value="1"/>
</dbReference>
<evidence type="ECO:0000259" key="7">
    <source>
        <dbReference type="PROSITE" id="PS50056"/>
    </source>
</evidence>
<evidence type="ECO:0000259" key="6">
    <source>
        <dbReference type="PROSITE" id="PS50055"/>
    </source>
</evidence>
<dbReference type="InterPro" id="IPR029021">
    <property type="entry name" value="Prot-tyrosine_phosphatase-like"/>
</dbReference>
<dbReference type="SMART" id="SM00404">
    <property type="entry name" value="PTPc_motif"/>
    <property type="match status" value="1"/>
</dbReference>
<dbReference type="EC" id="3.1.3.48" evidence="1"/>
<dbReference type="PANTHER" id="PTHR46198:SF4">
    <property type="entry name" value="PROTEIN-TYROSINE-PHOSPHATASE"/>
    <property type="match status" value="1"/>
</dbReference>
<keyword evidence="3" id="KW-0378">Hydrolase</keyword>
<dbReference type="PRINTS" id="PR00700">
    <property type="entry name" value="PRTYPHPHTASE"/>
</dbReference>
<dbReference type="InterPro" id="IPR008356">
    <property type="entry name" value="Tyr_Pase_KIM-con"/>
</dbReference>
<evidence type="ECO:0000256" key="1">
    <source>
        <dbReference type="ARBA" id="ARBA00013064"/>
    </source>
</evidence>
<feature type="compositionally biased region" description="Basic and acidic residues" evidence="5">
    <location>
        <begin position="1"/>
        <end position="10"/>
    </location>
</feature>
<evidence type="ECO:0000313" key="9">
    <source>
        <dbReference type="RefSeq" id="XP_017769240.1"/>
    </source>
</evidence>
<feature type="compositionally biased region" description="Basic and acidic residues" evidence="5">
    <location>
        <begin position="67"/>
        <end position="77"/>
    </location>
</feature>
<dbReference type="InterPro" id="IPR016130">
    <property type="entry name" value="Tyr_Pase_AS"/>
</dbReference>
<protein>
    <recommendedName>
        <fullName evidence="1">protein-tyrosine-phosphatase</fullName>
        <ecNumber evidence="1">3.1.3.48</ecNumber>
    </recommendedName>
</protein>
<dbReference type="Pfam" id="PF00102">
    <property type="entry name" value="Y_phosphatase"/>
    <property type="match status" value="2"/>
</dbReference>
<proteinExistence type="predicted"/>
<dbReference type="GeneID" id="108557297"/>
<dbReference type="Gene3D" id="3.90.190.10">
    <property type="entry name" value="Protein tyrosine phosphatase superfamily"/>
    <property type="match status" value="1"/>
</dbReference>
<feature type="region of interest" description="Disordered" evidence="5">
    <location>
        <begin position="65"/>
        <end position="91"/>
    </location>
</feature>
<feature type="compositionally biased region" description="Low complexity" evidence="5">
    <location>
        <begin position="14"/>
        <end position="28"/>
    </location>
</feature>